<dbReference type="GO" id="GO:0005634">
    <property type="term" value="C:nucleus"/>
    <property type="evidence" value="ECO:0007669"/>
    <property type="project" value="TreeGrafter"/>
</dbReference>
<dbReference type="EMBL" id="JAZDUA010000472">
    <property type="protein sequence ID" value="KAK7792096.1"/>
    <property type="molecule type" value="Genomic_DNA"/>
</dbReference>
<feature type="domain" description="MADF" evidence="1">
    <location>
        <begin position="1"/>
        <end position="81"/>
    </location>
</feature>
<dbReference type="SMART" id="SM00595">
    <property type="entry name" value="MADF"/>
    <property type="match status" value="1"/>
</dbReference>
<evidence type="ECO:0000313" key="2">
    <source>
        <dbReference type="EMBL" id="KAK7792096.1"/>
    </source>
</evidence>
<dbReference type="Pfam" id="PF10545">
    <property type="entry name" value="MADF_DNA_bdg"/>
    <property type="match status" value="1"/>
</dbReference>
<keyword evidence="3" id="KW-1185">Reference proteome</keyword>
<dbReference type="InterPro" id="IPR039353">
    <property type="entry name" value="TF_Adf1"/>
</dbReference>
<evidence type="ECO:0000259" key="1">
    <source>
        <dbReference type="PROSITE" id="PS51029"/>
    </source>
</evidence>
<reference evidence="2 3" key="1">
    <citation type="submission" date="2024-03" db="EMBL/GenBank/DDBJ databases">
        <title>The genome assembly and annotation of the cricket Gryllus longicercus Weissman &amp; Gray.</title>
        <authorList>
            <person name="Szrajer S."/>
            <person name="Gray D."/>
            <person name="Ylla G."/>
        </authorList>
    </citation>
    <scope>NUCLEOTIDE SEQUENCE [LARGE SCALE GENOMIC DNA]</scope>
    <source>
        <strain evidence="2">DAG 2021-001</strain>
        <tissue evidence="2">Whole body minus gut</tissue>
    </source>
</reference>
<accession>A0AAN9Z0V6</accession>
<sequence length="81" mass="9516">MVQKHDILYNKRNTFYKDSQQKENVWRQIALSINGNVSTCQTRFKSLRERYSREKNCLETDASGAGCTKKVIWPLMQYIPG</sequence>
<dbReference type="InterPro" id="IPR006578">
    <property type="entry name" value="MADF-dom"/>
</dbReference>
<gene>
    <name evidence="2" type="ORF">R5R35_010396</name>
</gene>
<dbReference type="AlphaFoldDB" id="A0AAN9Z0V6"/>
<dbReference type="GO" id="GO:0006357">
    <property type="term" value="P:regulation of transcription by RNA polymerase II"/>
    <property type="evidence" value="ECO:0007669"/>
    <property type="project" value="TreeGrafter"/>
</dbReference>
<protein>
    <recommendedName>
        <fullName evidence="1">MADF domain-containing protein</fullName>
    </recommendedName>
</protein>
<comment type="caution">
    <text evidence="2">The sequence shown here is derived from an EMBL/GenBank/DDBJ whole genome shotgun (WGS) entry which is preliminary data.</text>
</comment>
<evidence type="ECO:0000313" key="3">
    <source>
        <dbReference type="Proteomes" id="UP001378592"/>
    </source>
</evidence>
<dbReference type="PANTHER" id="PTHR12243">
    <property type="entry name" value="MADF DOMAIN TRANSCRIPTION FACTOR"/>
    <property type="match status" value="1"/>
</dbReference>
<name>A0AAN9Z0V6_9ORTH</name>
<dbReference type="PROSITE" id="PS51029">
    <property type="entry name" value="MADF"/>
    <property type="match status" value="1"/>
</dbReference>
<dbReference type="PANTHER" id="PTHR12243:SF69">
    <property type="entry name" value="SI:CH73-59F11.3"/>
    <property type="match status" value="1"/>
</dbReference>
<organism evidence="2 3">
    <name type="scientific">Gryllus longicercus</name>
    <dbReference type="NCBI Taxonomy" id="2509291"/>
    <lineage>
        <taxon>Eukaryota</taxon>
        <taxon>Metazoa</taxon>
        <taxon>Ecdysozoa</taxon>
        <taxon>Arthropoda</taxon>
        <taxon>Hexapoda</taxon>
        <taxon>Insecta</taxon>
        <taxon>Pterygota</taxon>
        <taxon>Neoptera</taxon>
        <taxon>Polyneoptera</taxon>
        <taxon>Orthoptera</taxon>
        <taxon>Ensifera</taxon>
        <taxon>Gryllidea</taxon>
        <taxon>Grylloidea</taxon>
        <taxon>Gryllidae</taxon>
        <taxon>Gryllinae</taxon>
        <taxon>Gryllus</taxon>
    </lineage>
</organism>
<dbReference type="Proteomes" id="UP001378592">
    <property type="component" value="Unassembled WGS sequence"/>
</dbReference>
<proteinExistence type="predicted"/>
<dbReference type="GO" id="GO:0005667">
    <property type="term" value="C:transcription regulator complex"/>
    <property type="evidence" value="ECO:0007669"/>
    <property type="project" value="TreeGrafter"/>
</dbReference>